<keyword evidence="8" id="KW-1185">Reference proteome</keyword>
<dbReference type="InterPro" id="IPR051533">
    <property type="entry name" value="WaaL-like"/>
</dbReference>
<evidence type="ECO:0000256" key="2">
    <source>
        <dbReference type="ARBA" id="ARBA00022692"/>
    </source>
</evidence>
<reference evidence="7 8" key="1">
    <citation type="submission" date="2019-03" db="EMBL/GenBank/DDBJ databases">
        <title>Genomic Encyclopedia of Archaeal and Bacterial Type Strains, Phase II (KMG-II): from individual species to whole genera.</title>
        <authorList>
            <person name="Goeker M."/>
        </authorList>
    </citation>
    <scope>NUCLEOTIDE SEQUENCE [LARGE SCALE GENOMIC DNA]</scope>
    <source>
        <strain evidence="7 8">DSM 25233</strain>
    </source>
</reference>
<evidence type="ECO:0000313" key="7">
    <source>
        <dbReference type="EMBL" id="TDT46346.1"/>
    </source>
</evidence>
<feature type="transmembrane region" description="Helical" evidence="5">
    <location>
        <begin position="209"/>
        <end position="242"/>
    </location>
</feature>
<keyword evidence="3 5" id="KW-1133">Transmembrane helix</keyword>
<name>A0A4R7K576_9FLAO</name>
<comment type="caution">
    <text evidence="7">The sequence shown here is derived from an EMBL/GenBank/DDBJ whole genome shotgun (WGS) entry which is preliminary data.</text>
</comment>
<keyword evidence="2 5" id="KW-0812">Transmembrane</keyword>
<accession>A0A4R7K576</accession>
<feature type="transmembrane region" description="Helical" evidence="5">
    <location>
        <begin position="276"/>
        <end position="295"/>
    </location>
</feature>
<evidence type="ECO:0000256" key="1">
    <source>
        <dbReference type="ARBA" id="ARBA00004141"/>
    </source>
</evidence>
<dbReference type="GO" id="GO:0016874">
    <property type="term" value="F:ligase activity"/>
    <property type="evidence" value="ECO:0007669"/>
    <property type="project" value="UniProtKB-KW"/>
</dbReference>
<sequence>MLKSLSQNSFVYRICLSMIFSLTLNFIFSFYVTSMLQQSNFELQIKLNYSINSSLDLYFDTGNNFSQINKKRVNVNQGANSIKIPFTLKDGEHLKFIRLDFGENTKLSKVRIDELQLLGDKDVLFKLNEKNILKSIGFAKNISSIDQNIGVLNLETSVKPFDPYIVLKPIYELILPLWQRILLLVISWVILFFIPVYKWIKVNLNDFEVLFAALFISVILLKTAWLTLASIFMLTLGIITLLKYKSLYYNKANYLLVIFFLVPCLILGNGQFSKLAIPMTFVIFLLISMTIDFSDSLDEIKKIYTKVFIVFGSILIVYSVLFFCFDGYYYNIKFSNFFLDLRTNRHHLLYWVFYDHTTFISFFILIGQIFVLNLKKEKLVSIQYFVLYSILAVTSLLLLGSRFALLLGIMIMFLNYFSIRILKLILIPLYIIIFGFTIGFIKSIDPFRAKLWEISVSKAKENLWFGFGTGNSSEILPINLPIQKSGITTIMEINHSHNQYLSYLLENGLIGSIIIMVISLSLLYLYGKQNNKTLTLVMFATMILSIIESPFKTATPTYIICFILSVFSYKKEVHQKKP</sequence>
<gene>
    <name evidence="7" type="ORF">CLV90_0396</name>
</gene>
<evidence type="ECO:0000256" key="5">
    <source>
        <dbReference type="SAM" id="Phobius"/>
    </source>
</evidence>
<dbReference type="EMBL" id="SOAY01000010">
    <property type="protein sequence ID" value="TDT46346.1"/>
    <property type="molecule type" value="Genomic_DNA"/>
</dbReference>
<feature type="transmembrane region" description="Helical" evidence="5">
    <location>
        <begin position="12"/>
        <end position="32"/>
    </location>
</feature>
<feature type="transmembrane region" description="Helical" evidence="5">
    <location>
        <begin position="384"/>
        <end position="414"/>
    </location>
</feature>
<dbReference type="InterPro" id="IPR007016">
    <property type="entry name" value="O-antigen_ligase-rel_domated"/>
</dbReference>
<feature type="transmembrane region" description="Helical" evidence="5">
    <location>
        <begin position="420"/>
        <end position="441"/>
    </location>
</feature>
<dbReference type="Pfam" id="PF04932">
    <property type="entry name" value="Wzy_C"/>
    <property type="match status" value="1"/>
</dbReference>
<comment type="subcellular location">
    <subcellularLocation>
        <location evidence="1">Membrane</location>
        <topology evidence="1">Multi-pass membrane protein</topology>
    </subcellularLocation>
</comment>
<feature type="transmembrane region" description="Helical" evidence="5">
    <location>
        <begin position="500"/>
        <end position="526"/>
    </location>
</feature>
<feature type="transmembrane region" description="Helical" evidence="5">
    <location>
        <begin position="177"/>
        <end position="197"/>
    </location>
</feature>
<feature type="transmembrane region" description="Helical" evidence="5">
    <location>
        <begin position="254"/>
        <end position="270"/>
    </location>
</feature>
<evidence type="ECO:0000313" key="8">
    <source>
        <dbReference type="Proteomes" id="UP000294749"/>
    </source>
</evidence>
<feature type="transmembrane region" description="Helical" evidence="5">
    <location>
        <begin position="350"/>
        <end position="372"/>
    </location>
</feature>
<organism evidence="7 8">
    <name type="scientific">Maribacter spongiicola</name>
    <dbReference type="NCBI Taxonomy" id="1206753"/>
    <lineage>
        <taxon>Bacteria</taxon>
        <taxon>Pseudomonadati</taxon>
        <taxon>Bacteroidota</taxon>
        <taxon>Flavobacteriia</taxon>
        <taxon>Flavobacteriales</taxon>
        <taxon>Flavobacteriaceae</taxon>
        <taxon>Maribacter</taxon>
    </lineage>
</organism>
<protein>
    <submittedName>
        <fullName evidence="7">O-antigen ligase</fullName>
    </submittedName>
</protein>
<evidence type="ECO:0000259" key="6">
    <source>
        <dbReference type="Pfam" id="PF04932"/>
    </source>
</evidence>
<keyword evidence="7" id="KW-0436">Ligase</keyword>
<dbReference type="PANTHER" id="PTHR37422">
    <property type="entry name" value="TEICHURONIC ACID BIOSYNTHESIS PROTEIN TUAE"/>
    <property type="match status" value="1"/>
</dbReference>
<keyword evidence="4 5" id="KW-0472">Membrane</keyword>
<dbReference type="AlphaFoldDB" id="A0A4R7K576"/>
<dbReference type="Proteomes" id="UP000294749">
    <property type="component" value="Unassembled WGS sequence"/>
</dbReference>
<evidence type="ECO:0000256" key="4">
    <source>
        <dbReference type="ARBA" id="ARBA00023136"/>
    </source>
</evidence>
<dbReference type="GO" id="GO:0016020">
    <property type="term" value="C:membrane"/>
    <property type="evidence" value="ECO:0007669"/>
    <property type="project" value="UniProtKB-SubCell"/>
</dbReference>
<feature type="transmembrane region" description="Helical" evidence="5">
    <location>
        <begin position="307"/>
        <end position="330"/>
    </location>
</feature>
<dbReference type="PANTHER" id="PTHR37422:SF13">
    <property type="entry name" value="LIPOPOLYSACCHARIDE BIOSYNTHESIS PROTEIN PA4999-RELATED"/>
    <property type="match status" value="1"/>
</dbReference>
<proteinExistence type="predicted"/>
<evidence type="ECO:0000256" key="3">
    <source>
        <dbReference type="ARBA" id="ARBA00022989"/>
    </source>
</evidence>
<feature type="domain" description="O-antigen ligase-related" evidence="6">
    <location>
        <begin position="388"/>
        <end position="515"/>
    </location>
</feature>
<feature type="transmembrane region" description="Helical" evidence="5">
    <location>
        <begin position="538"/>
        <end position="567"/>
    </location>
</feature>